<reference evidence="5 9" key="1">
    <citation type="submission" date="2018-08" db="EMBL/GenBank/DDBJ databases">
        <title>Draft genome of Streptococcus sp .nov. Z2.</title>
        <authorList>
            <person name="Tian Z."/>
        </authorList>
    </citation>
    <scope>NUCLEOTIDE SEQUENCE [LARGE SCALE GENOMIC DNA]</scope>
    <source>
        <strain evidence="5 9">Z2</strain>
    </source>
</reference>
<reference evidence="6 8" key="2">
    <citation type="submission" date="2018-08" db="EMBL/GenBank/DDBJ databases">
        <title>Draft genome of Streptococcus sp. nov. Z1.</title>
        <authorList>
            <person name="Tian Z."/>
        </authorList>
    </citation>
    <scope>NUCLEOTIDE SEQUENCE [LARGE SCALE GENOMIC DNA]</scope>
    <source>
        <strain evidence="6">Z1</strain>
        <strain evidence="8">Z1(2018)</strain>
    </source>
</reference>
<dbReference type="Pfam" id="PF00210">
    <property type="entry name" value="Ferritin"/>
    <property type="match status" value="1"/>
</dbReference>
<evidence type="ECO:0000313" key="9">
    <source>
        <dbReference type="Proteomes" id="UP000264056"/>
    </source>
</evidence>
<dbReference type="PRINTS" id="PR01346">
    <property type="entry name" value="HELNAPAPROT"/>
</dbReference>
<dbReference type="InterPro" id="IPR008331">
    <property type="entry name" value="Ferritin_DPS_dom"/>
</dbReference>
<evidence type="ECO:0000313" key="6">
    <source>
        <dbReference type="EMBL" id="RFU53427.1"/>
    </source>
</evidence>
<dbReference type="AlphaFoldDB" id="A0A372KMC3"/>
<dbReference type="KEGG" id="schj:DDV21_003455"/>
<dbReference type="InterPro" id="IPR009078">
    <property type="entry name" value="Ferritin-like_SF"/>
</dbReference>
<evidence type="ECO:0000313" key="7">
    <source>
        <dbReference type="Proteomes" id="UP000246115"/>
    </source>
</evidence>
<dbReference type="Proteomes" id="UP000264056">
    <property type="component" value="Unassembled WGS sequence"/>
</dbReference>
<evidence type="ECO:0000313" key="5">
    <source>
        <dbReference type="EMBL" id="RFU50930.1"/>
    </source>
</evidence>
<feature type="domain" description="Ferritin/DPS" evidence="3">
    <location>
        <begin position="30"/>
        <end position="168"/>
    </location>
</feature>
<dbReference type="OrthoDB" id="9797023at2"/>
<dbReference type="PIRSF" id="PIRSF005900">
    <property type="entry name" value="Dps"/>
    <property type="match status" value="1"/>
</dbReference>
<dbReference type="Proteomes" id="UP000246115">
    <property type="component" value="Chromosome"/>
</dbReference>
<dbReference type="EMBL" id="QVQY01000013">
    <property type="protein sequence ID" value="RFU50930.1"/>
    <property type="molecule type" value="Genomic_DNA"/>
</dbReference>
<dbReference type="CDD" id="cd01043">
    <property type="entry name" value="DPS"/>
    <property type="match status" value="1"/>
</dbReference>
<evidence type="ECO:0000313" key="4">
    <source>
        <dbReference type="EMBL" id="AXQ78199.1"/>
    </source>
</evidence>
<dbReference type="Proteomes" id="UP000262901">
    <property type="component" value="Unassembled WGS sequence"/>
</dbReference>
<protein>
    <submittedName>
        <fullName evidence="6">DNA starvation/stationary phase protection protein</fullName>
    </submittedName>
</protein>
<evidence type="ECO:0000256" key="1">
    <source>
        <dbReference type="ARBA" id="ARBA00009497"/>
    </source>
</evidence>
<dbReference type="EMBL" id="QVQZ01000007">
    <property type="protein sequence ID" value="RFU53427.1"/>
    <property type="molecule type" value="Genomic_DNA"/>
</dbReference>
<dbReference type="Gene3D" id="1.20.1260.10">
    <property type="match status" value="1"/>
</dbReference>
<dbReference type="EMBL" id="CP031733">
    <property type="protein sequence ID" value="AXQ78199.1"/>
    <property type="molecule type" value="Genomic_DNA"/>
</dbReference>
<accession>A0A372KMC3</accession>
<evidence type="ECO:0000259" key="3">
    <source>
        <dbReference type="Pfam" id="PF00210"/>
    </source>
</evidence>
<dbReference type="GO" id="GO:0008199">
    <property type="term" value="F:ferric iron binding"/>
    <property type="evidence" value="ECO:0007669"/>
    <property type="project" value="InterPro"/>
</dbReference>
<reference evidence="7" key="3">
    <citation type="submission" date="2018-08" db="EMBL/GenBank/DDBJ databases">
        <title>Streptococcus chenjunshii sp. nov., isolated from stools sample of the Tibetan antelope in the Qinghai-Tibet plateau, China.</title>
        <authorList>
            <person name="Tian Z."/>
        </authorList>
    </citation>
    <scope>NUCLEOTIDE SEQUENCE [LARGE SCALE GENOMIC DNA]</scope>
    <source>
        <strain evidence="7">Z15</strain>
    </source>
</reference>
<dbReference type="PANTHER" id="PTHR42932:SF1">
    <property type="entry name" value="GENERAL STRESS PROTEIN 20U"/>
    <property type="match status" value="1"/>
</dbReference>
<dbReference type="RefSeq" id="WP_116877883.1">
    <property type="nucleotide sequence ID" value="NZ_CP031733.1"/>
</dbReference>
<accession>A0A346NB04</accession>
<dbReference type="InterPro" id="IPR023188">
    <property type="entry name" value="DPS_DNA-bd_CS"/>
</dbReference>
<proteinExistence type="inferred from homology"/>
<dbReference type="SUPFAM" id="SSF47240">
    <property type="entry name" value="Ferritin-like"/>
    <property type="match status" value="1"/>
</dbReference>
<keyword evidence="9" id="KW-1185">Reference proteome</keyword>
<name>A0A372KMC3_9STRE</name>
<evidence type="ECO:0000256" key="2">
    <source>
        <dbReference type="RuleBase" id="RU003875"/>
    </source>
</evidence>
<dbReference type="PANTHER" id="PTHR42932">
    <property type="entry name" value="GENERAL STRESS PROTEIN 20U"/>
    <property type="match status" value="1"/>
</dbReference>
<evidence type="ECO:0000313" key="8">
    <source>
        <dbReference type="Proteomes" id="UP000262901"/>
    </source>
</evidence>
<reference evidence="4" key="4">
    <citation type="journal article" date="2019" name="Int. J. Syst. Evol. Microbiol.">
        <title>Streptococcus chenjunshii sp. nov. isolated from feces of Tibetan antelopes.</title>
        <authorList>
            <person name="Tian Z."/>
            <person name="Lu S."/>
            <person name="Jin D."/>
            <person name="Yang J."/>
            <person name="Pu J."/>
            <person name="Lai X.H."/>
            <person name="Bai X.N."/>
            <person name="Wu X.M."/>
            <person name="Li J."/>
            <person name="Wang S."/>
            <person name="Xu J."/>
        </authorList>
    </citation>
    <scope>NUCLEOTIDE SEQUENCE</scope>
    <source>
        <strain evidence="4">Z15</strain>
    </source>
</reference>
<dbReference type="InterPro" id="IPR012347">
    <property type="entry name" value="Ferritin-like"/>
</dbReference>
<dbReference type="InterPro" id="IPR002177">
    <property type="entry name" value="DPS_DNA-bd"/>
</dbReference>
<dbReference type="GO" id="GO:0016722">
    <property type="term" value="F:oxidoreductase activity, acting on metal ions"/>
    <property type="evidence" value="ECO:0007669"/>
    <property type="project" value="InterPro"/>
</dbReference>
<gene>
    <name evidence="4" type="ORF">DDV21_003455</name>
    <name evidence="5" type="ORF">DDV22_06055</name>
    <name evidence="6" type="ORF">DDV23_04310</name>
</gene>
<comment type="similarity">
    <text evidence="1 2">Belongs to the Dps family.</text>
</comment>
<organism evidence="6 8">
    <name type="scientific">Streptococcus chenjunshii</name>
    <dbReference type="NCBI Taxonomy" id="2173853"/>
    <lineage>
        <taxon>Bacteria</taxon>
        <taxon>Bacillati</taxon>
        <taxon>Bacillota</taxon>
        <taxon>Bacilli</taxon>
        <taxon>Lactobacillales</taxon>
        <taxon>Streptococcaceae</taxon>
        <taxon>Streptococcus</taxon>
    </lineage>
</organism>
<sequence length="175" mass="19593">MTQTAIQSLYTSITHSISNQEASSNEKTKAVLNQAVADLSTAASIVHQVHWYMRGPGFYYLHPKMDELMDSLNDHLDEMSERLITIGGAPYSTLQEFADYSKLEENQGSFDQTMDDHLAKLVEVYTYLSNLYQVGLDITDEEGDAPTNDLFTAAQADADKTIWMLQAERGQASKK</sequence>
<dbReference type="PROSITE" id="PS00818">
    <property type="entry name" value="DPS_1"/>
    <property type="match status" value="1"/>
</dbReference>